<reference evidence="8 9" key="1">
    <citation type="submission" date="2024-10" db="EMBL/GenBank/DDBJ databases">
        <title>The Natural Products Discovery Center: Release of the First 8490 Sequenced Strains for Exploring Actinobacteria Biosynthetic Diversity.</title>
        <authorList>
            <person name="Kalkreuter E."/>
            <person name="Kautsar S.A."/>
            <person name="Yang D."/>
            <person name="Bader C.D."/>
            <person name="Teijaro C.N."/>
            <person name="Fluegel L."/>
            <person name="Davis C.M."/>
            <person name="Simpson J.R."/>
            <person name="Lauterbach L."/>
            <person name="Steele A.D."/>
            <person name="Gui C."/>
            <person name="Meng S."/>
            <person name="Li G."/>
            <person name="Viehrig K."/>
            <person name="Ye F."/>
            <person name="Su P."/>
            <person name="Kiefer A.F."/>
            <person name="Nichols A."/>
            <person name="Cepeda A.J."/>
            <person name="Yan W."/>
            <person name="Fan B."/>
            <person name="Jiang Y."/>
            <person name="Adhikari A."/>
            <person name="Zheng C.-J."/>
            <person name="Schuster L."/>
            <person name="Cowan T.M."/>
            <person name="Smanski M.J."/>
            <person name="Chevrette M.G."/>
            <person name="De Carvalho L.P.S."/>
            <person name="Shen B."/>
        </authorList>
    </citation>
    <scope>NUCLEOTIDE SEQUENCE [LARGE SCALE GENOMIC DNA]</scope>
    <source>
        <strain evidence="8 9">NPDC000087</strain>
    </source>
</reference>
<comment type="caution">
    <text evidence="8">The sequence shown here is derived from an EMBL/GenBank/DDBJ whole genome shotgun (WGS) entry which is preliminary data.</text>
</comment>
<dbReference type="Pfam" id="PF04542">
    <property type="entry name" value="Sigma70_r2"/>
    <property type="match status" value="1"/>
</dbReference>
<dbReference type="InterPro" id="IPR014284">
    <property type="entry name" value="RNA_pol_sigma-70_dom"/>
</dbReference>
<keyword evidence="3" id="KW-0731">Sigma factor</keyword>
<name>A0ABW6WIH7_9ACTN</name>
<comment type="similarity">
    <text evidence="1">Belongs to the sigma-70 factor family. ECF subfamily.</text>
</comment>
<keyword evidence="5" id="KW-0804">Transcription</keyword>
<evidence type="ECO:0000259" key="7">
    <source>
        <dbReference type="Pfam" id="PF08281"/>
    </source>
</evidence>
<evidence type="ECO:0000313" key="8">
    <source>
        <dbReference type="EMBL" id="MFF5293082.1"/>
    </source>
</evidence>
<dbReference type="Proteomes" id="UP001602245">
    <property type="component" value="Unassembled WGS sequence"/>
</dbReference>
<dbReference type="InterPro" id="IPR013325">
    <property type="entry name" value="RNA_pol_sigma_r2"/>
</dbReference>
<gene>
    <name evidence="8" type="ORF">ACFY35_26915</name>
</gene>
<accession>A0ABW6WIH7</accession>
<keyword evidence="2" id="KW-0805">Transcription regulation</keyword>
<protein>
    <submittedName>
        <fullName evidence="8">RNA polymerase sigma factor</fullName>
    </submittedName>
</protein>
<sequence>MDARPDDGDLVRAALGGEPAALGLLLERHRATMRAVAVSLLGWGPDAEDAVQDAMLAALRRIGDLRDPAAAGAWLRAVTRNECRARLRRRRLEASVADLDTVPAIADGPEQVVQEHALRDWLWSALDSLPEPLQLTVLLRYFTEARSYAQIAAACEVPVGTVRSRLHEARRRLTGRLLAEPAGAGTDFGALTARRRRDAQDLLTCAPLGEFRRALADLAVPGLRLIGPQGQRFHGHEPLVQIMESDLLAGVRQRMAAVTAGRRVTILECDLLSPAWDPEHCPPGVLWLMRLSGGRIEQIRLFHPVEAGQTAAGRLAELKARPSSVTTAES</sequence>
<evidence type="ECO:0000313" key="9">
    <source>
        <dbReference type="Proteomes" id="UP001602245"/>
    </source>
</evidence>
<dbReference type="Gene3D" id="1.10.1740.10">
    <property type="match status" value="1"/>
</dbReference>
<dbReference type="SUPFAM" id="SSF88946">
    <property type="entry name" value="Sigma2 domain of RNA polymerase sigma factors"/>
    <property type="match status" value="1"/>
</dbReference>
<dbReference type="Pfam" id="PF08281">
    <property type="entry name" value="Sigma70_r4_2"/>
    <property type="match status" value="1"/>
</dbReference>
<proteinExistence type="inferred from homology"/>
<dbReference type="PANTHER" id="PTHR43133">
    <property type="entry name" value="RNA POLYMERASE ECF-TYPE SIGMA FACTO"/>
    <property type="match status" value="1"/>
</dbReference>
<dbReference type="Gene3D" id="1.10.10.10">
    <property type="entry name" value="Winged helix-like DNA-binding domain superfamily/Winged helix DNA-binding domain"/>
    <property type="match status" value="1"/>
</dbReference>
<evidence type="ECO:0000256" key="2">
    <source>
        <dbReference type="ARBA" id="ARBA00023015"/>
    </source>
</evidence>
<dbReference type="RefSeq" id="WP_245577265.1">
    <property type="nucleotide sequence ID" value="NZ_JBIAZU010000005.1"/>
</dbReference>
<dbReference type="PANTHER" id="PTHR43133:SF8">
    <property type="entry name" value="RNA POLYMERASE SIGMA FACTOR HI_1459-RELATED"/>
    <property type="match status" value="1"/>
</dbReference>
<dbReference type="InterPro" id="IPR013324">
    <property type="entry name" value="RNA_pol_sigma_r3/r4-like"/>
</dbReference>
<evidence type="ECO:0000256" key="3">
    <source>
        <dbReference type="ARBA" id="ARBA00023082"/>
    </source>
</evidence>
<evidence type="ECO:0000259" key="6">
    <source>
        <dbReference type="Pfam" id="PF04542"/>
    </source>
</evidence>
<keyword evidence="4" id="KW-0238">DNA-binding</keyword>
<organism evidence="8 9">
    <name type="scientific">Paractinoplanes globisporus</name>
    <dbReference type="NCBI Taxonomy" id="113565"/>
    <lineage>
        <taxon>Bacteria</taxon>
        <taxon>Bacillati</taxon>
        <taxon>Actinomycetota</taxon>
        <taxon>Actinomycetes</taxon>
        <taxon>Micromonosporales</taxon>
        <taxon>Micromonosporaceae</taxon>
        <taxon>Paractinoplanes</taxon>
    </lineage>
</organism>
<dbReference type="SUPFAM" id="SSF88659">
    <property type="entry name" value="Sigma3 and sigma4 domains of RNA polymerase sigma factors"/>
    <property type="match status" value="1"/>
</dbReference>
<dbReference type="InterPro" id="IPR036388">
    <property type="entry name" value="WH-like_DNA-bd_sf"/>
</dbReference>
<evidence type="ECO:0000256" key="4">
    <source>
        <dbReference type="ARBA" id="ARBA00023125"/>
    </source>
</evidence>
<feature type="domain" description="RNA polymerase sigma factor 70 region 4 type 2" evidence="7">
    <location>
        <begin position="120"/>
        <end position="173"/>
    </location>
</feature>
<dbReference type="InterPro" id="IPR013249">
    <property type="entry name" value="RNA_pol_sigma70_r4_t2"/>
</dbReference>
<keyword evidence="9" id="KW-1185">Reference proteome</keyword>
<dbReference type="InterPro" id="IPR039425">
    <property type="entry name" value="RNA_pol_sigma-70-like"/>
</dbReference>
<evidence type="ECO:0000256" key="1">
    <source>
        <dbReference type="ARBA" id="ARBA00010641"/>
    </source>
</evidence>
<feature type="domain" description="RNA polymerase sigma-70 region 2" evidence="6">
    <location>
        <begin position="25"/>
        <end position="91"/>
    </location>
</feature>
<dbReference type="CDD" id="cd06171">
    <property type="entry name" value="Sigma70_r4"/>
    <property type="match status" value="1"/>
</dbReference>
<evidence type="ECO:0000256" key="5">
    <source>
        <dbReference type="ARBA" id="ARBA00023163"/>
    </source>
</evidence>
<dbReference type="EMBL" id="JBIAZU010000005">
    <property type="protein sequence ID" value="MFF5293082.1"/>
    <property type="molecule type" value="Genomic_DNA"/>
</dbReference>
<dbReference type="InterPro" id="IPR007627">
    <property type="entry name" value="RNA_pol_sigma70_r2"/>
</dbReference>
<dbReference type="NCBIfam" id="TIGR02937">
    <property type="entry name" value="sigma70-ECF"/>
    <property type="match status" value="1"/>
</dbReference>